<gene>
    <name evidence="3" type="ORF">DDF84_022445</name>
</gene>
<evidence type="ECO:0000256" key="1">
    <source>
        <dbReference type="ARBA" id="ARBA00006987"/>
    </source>
</evidence>
<name>A0A2L0X129_9BURK</name>
<reference evidence="3 4" key="1">
    <citation type="submission" date="2019-03" db="EMBL/GenBank/DDBJ databases">
        <title>Comparative insights into the high quality Complete genome sequence of highly metal resistant Cupriavidus metallidurans strain BS1 isolated from a gold-copper mine.</title>
        <authorList>
            <person name="Mazhar H.S."/>
            <person name="Rensing C."/>
        </authorList>
    </citation>
    <scope>NUCLEOTIDE SEQUENCE [LARGE SCALE GENOMIC DNA]</scope>
    <source>
        <strain evidence="3 4">BS1</strain>
    </source>
</reference>
<dbReference type="CDD" id="cd13578">
    <property type="entry name" value="PBP2_Bug27"/>
    <property type="match status" value="1"/>
</dbReference>
<sequence length="366" mass="37970">MQKSGAGRIAAGNAGLGSDPGQKDNKKGDNHMLANRRSALLRLGTGALALAGTVAGLSGAGTAMAQGAFPSKSVRLVVPYPAGGATDVLARAIADGLGKVWKRPVVVENRPGASGMIGAEAVARAEPDGYTALLTITTLVQAPSLYTKAPFDPVKDFAPVSELGTTNLVFAINSSAVPATSLKEFIALVRAKPRHYSFGSYGTGSSGHLYGEIFNESANLDMIHVSYKGEAPELNDLLGGQVPAAVISVMGAKPHAASGRLRALAVTGASRSPQLPDVPTFKESGVSGMDSLGWFGLLLPAATPRPIVEKFSADVNKVLADPTVRTRMNDMGVILTGSTPDAFAQTVQADYARWGKVIRTHNIRLD</sequence>
<evidence type="ECO:0000313" key="3">
    <source>
        <dbReference type="EMBL" id="QBP12494.1"/>
    </source>
</evidence>
<evidence type="ECO:0000256" key="2">
    <source>
        <dbReference type="SAM" id="MobiDB-lite"/>
    </source>
</evidence>
<dbReference type="AlphaFoldDB" id="A0A2L0X129"/>
<protein>
    <submittedName>
        <fullName evidence="3">Tripartite tricarboxylate transporter substrate binding protein</fullName>
    </submittedName>
</protein>
<proteinExistence type="inferred from homology"/>
<feature type="region of interest" description="Disordered" evidence="2">
    <location>
        <begin position="1"/>
        <end position="30"/>
    </location>
</feature>
<organism evidence="3 4">
    <name type="scientific">Cupriavidus metallidurans</name>
    <dbReference type="NCBI Taxonomy" id="119219"/>
    <lineage>
        <taxon>Bacteria</taxon>
        <taxon>Pseudomonadati</taxon>
        <taxon>Pseudomonadota</taxon>
        <taxon>Betaproteobacteria</taxon>
        <taxon>Burkholderiales</taxon>
        <taxon>Burkholderiaceae</taxon>
        <taxon>Cupriavidus</taxon>
    </lineage>
</organism>
<evidence type="ECO:0000313" key="4">
    <source>
        <dbReference type="Proteomes" id="UP000253772"/>
    </source>
</evidence>
<dbReference type="Gene3D" id="3.40.190.150">
    <property type="entry name" value="Bordetella uptake gene, domain 1"/>
    <property type="match status" value="1"/>
</dbReference>
<dbReference type="Pfam" id="PF03401">
    <property type="entry name" value="TctC"/>
    <property type="match status" value="1"/>
</dbReference>
<dbReference type="SUPFAM" id="SSF53850">
    <property type="entry name" value="Periplasmic binding protein-like II"/>
    <property type="match status" value="1"/>
</dbReference>
<dbReference type="EMBL" id="CP037901">
    <property type="protein sequence ID" value="QBP12494.1"/>
    <property type="molecule type" value="Genomic_DNA"/>
</dbReference>
<dbReference type="Proteomes" id="UP000253772">
    <property type="component" value="Chromosome c2"/>
</dbReference>
<dbReference type="Gene3D" id="3.40.190.10">
    <property type="entry name" value="Periplasmic binding protein-like II"/>
    <property type="match status" value="1"/>
</dbReference>
<dbReference type="OrthoDB" id="8678477at2"/>
<comment type="similarity">
    <text evidence="1">Belongs to the UPF0065 (bug) family.</text>
</comment>
<dbReference type="PANTHER" id="PTHR42928:SF5">
    <property type="entry name" value="BLR1237 PROTEIN"/>
    <property type="match status" value="1"/>
</dbReference>
<feature type="compositionally biased region" description="Basic and acidic residues" evidence="2">
    <location>
        <begin position="21"/>
        <end position="30"/>
    </location>
</feature>
<dbReference type="InterPro" id="IPR005064">
    <property type="entry name" value="BUG"/>
</dbReference>
<dbReference type="InterPro" id="IPR042100">
    <property type="entry name" value="Bug_dom1"/>
</dbReference>
<accession>A0A2L0X129</accession>
<dbReference type="PIRSF" id="PIRSF017082">
    <property type="entry name" value="YflP"/>
    <property type="match status" value="1"/>
</dbReference>
<dbReference type="PANTHER" id="PTHR42928">
    <property type="entry name" value="TRICARBOXYLATE-BINDING PROTEIN"/>
    <property type="match status" value="1"/>
</dbReference>